<accession>A0A2J6PIP8</accession>
<feature type="chain" id="PRO_5014443324" description="alpha-amylase" evidence="15">
    <location>
        <begin position="21"/>
        <end position="645"/>
    </location>
</feature>
<feature type="domain" description="CBM20" evidence="16">
    <location>
        <begin position="539"/>
        <end position="645"/>
    </location>
</feature>
<evidence type="ECO:0000256" key="13">
    <source>
        <dbReference type="ARBA" id="ARBA00023326"/>
    </source>
</evidence>
<evidence type="ECO:0000256" key="2">
    <source>
        <dbReference type="ARBA" id="ARBA00001913"/>
    </source>
</evidence>
<dbReference type="SMART" id="SM00642">
    <property type="entry name" value="Aamy"/>
    <property type="match status" value="1"/>
</dbReference>
<dbReference type="AlphaFoldDB" id="A0A2J6PIP8"/>
<evidence type="ECO:0000256" key="1">
    <source>
        <dbReference type="ARBA" id="ARBA00000548"/>
    </source>
</evidence>
<protein>
    <recommendedName>
        <fullName evidence="4">alpha-amylase</fullName>
        <ecNumber evidence="4">3.2.1.1</ecNumber>
    </recommendedName>
</protein>
<dbReference type="Pfam" id="PF00128">
    <property type="entry name" value="Alpha-amylase"/>
    <property type="match status" value="1"/>
</dbReference>
<dbReference type="Pfam" id="PF09260">
    <property type="entry name" value="A_amylase_dom_C"/>
    <property type="match status" value="1"/>
</dbReference>
<dbReference type="GO" id="GO:2001070">
    <property type="term" value="F:starch binding"/>
    <property type="evidence" value="ECO:0007669"/>
    <property type="project" value="InterPro"/>
</dbReference>
<keyword evidence="5" id="KW-0479">Metal-binding</keyword>
<evidence type="ECO:0000256" key="12">
    <source>
        <dbReference type="ARBA" id="ARBA00023295"/>
    </source>
</evidence>
<comment type="cofactor">
    <cofactor evidence="2">
        <name>Ca(2+)</name>
        <dbReference type="ChEBI" id="CHEBI:29108"/>
    </cofactor>
</comment>
<dbReference type="CDD" id="cd05811">
    <property type="entry name" value="CBM20_glucoamylase"/>
    <property type="match status" value="1"/>
</dbReference>
<dbReference type="InterPro" id="IPR017853">
    <property type="entry name" value="GH"/>
</dbReference>
<dbReference type="FunFam" id="2.60.40.1180:FF:000037">
    <property type="entry name" value="Alpha-amylase A"/>
    <property type="match status" value="1"/>
</dbReference>
<evidence type="ECO:0000256" key="5">
    <source>
        <dbReference type="ARBA" id="ARBA00022723"/>
    </source>
</evidence>
<keyword evidence="18" id="KW-1185">Reference proteome</keyword>
<gene>
    <name evidence="17" type="ORF">NA56DRAFT_584780</name>
</gene>
<dbReference type="GO" id="GO:0005509">
    <property type="term" value="F:calcium ion binding"/>
    <property type="evidence" value="ECO:0007669"/>
    <property type="project" value="InterPro"/>
</dbReference>
<dbReference type="SUPFAM" id="SSF49452">
    <property type="entry name" value="Starch-binding domain-like"/>
    <property type="match status" value="1"/>
</dbReference>
<dbReference type="Gene3D" id="3.20.20.80">
    <property type="entry name" value="Glycosidases"/>
    <property type="match status" value="1"/>
</dbReference>
<dbReference type="InterPro" id="IPR002044">
    <property type="entry name" value="CBM20"/>
</dbReference>
<feature type="region of interest" description="Disordered" evidence="14">
    <location>
        <begin position="509"/>
        <end position="535"/>
    </location>
</feature>
<keyword evidence="9" id="KW-1015">Disulfide bond</keyword>
<dbReference type="SUPFAM" id="SSF51011">
    <property type="entry name" value="Glycosyl hydrolase domain"/>
    <property type="match status" value="1"/>
</dbReference>
<evidence type="ECO:0000256" key="10">
    <source>
        <dbReference type="ARBA" id="ARBA00023180"/>
    </source>
</evidence>
<evidence type="ECO:0000256" key="15">
    <source>
        <dbReference type="SAM" id="SignalP"/>
    </source>
</evidence>
<dbReference type="OrthoDB" id="204980at2759"/>
<evidence type="ECO:0000256" key="8">
    <source>
        <dbReference type="ARBA" id="ARBA00022837"/>
    </source>
</evidence>
<organism evidence="17 18">
    <name type="scientific">Hyaloscypha hepaticicola</name>
    <dbReference type="NCBI Taxonomy" id="2082293"/>
    <lineage>
        <taxon>Eukaryota</taxon>
        <taxon>Fungi</taxon>
        <taxon>Dikarya</taxon>
        <taxon>Ascomycota</taxon>
        <taxon>Pezizomycotina</taxon>
        <taxon>Leotiomycetes</taxon>
        <taxon>Helotiales</taxon>
        <taxon>Hyaloscyphaceae</taxon>
        <taxon>Hyaloscypha</taxon>
    </lineage>
</organism>
<dbReference type="PROSITE" id="PS51166">
    <property type="entry name" value="CBM20"/>
    <property type="match status" value="1"/>
</dbReference>
<evidence type="ECO:0000313" key="17">
    <source>
        <dbReference type="EMBL" id="PMD13880.1"/>
    </source>
</evidence>
<dbReference type="FunFam" id="3.20.20.80:FF:000120">
    <property type="entry name" value="Alpha-amylase A"/>
    <property type="match status" value="1"/>
</dbReference>
<dbReference type="InterPro" id="IPR013780">
    <property type="entry name" value="Glyco_hydro_b"/>
</dbReference>
<dbReference type="SMART" id="SM01065">
    <property type="entry name" value="CBM_2"/>
    <property type="match status" value="1"/>
</dbReference>
<dbReference type="EC" id="3.2.1.1" evidence="4"/>
<proteinExistence type="inferred from homology"/>
<keyword evidence="8" id="KW-0106">Calcium</keyword>
<feature type="signal peptide" evidence="15">
    <location>
        <begin position="1"/>
        <end position="20"/>
    </location>
</feature>
<reference evidence="17 18" key="1">
    <citation type="submission" date="2016-05" db="EMBL/GenBank/DDBJ databases">
        <title>A degradative enzymes factory behind the ericoid mycorrhizal symbiosis.</title>
        <authorList>
            <consortium name="DOE Joint Genome Institute"/>
            <person name="Martino E."/>
            <person name="Morin E."/>
            <person name="Grelet G."/>
            <person name="Kuo A."/>
            <person name="Kohler A."/>
            <person name="Daghino S."/>
            <person name="Barry K."/>
            <person name="Choi C."/>
            <person name="Cichocki N."/>
            <person name="Clum A."/>
            <person name="Copeland A."/>
            <person name="Hainaut M."/>
            <person name="Haridas S."/>
            <person name="Labutti K."/>
            <person name="Lindquist E."/>
            <person name="Lipzen A."/>
            <person name="Khouja H.-R."/>
            <person name="Murat C."/>
            <person name="Ohm R."/>
            <person name="Olson A."/>
            <person name="Spatafora J."/>
            <person name="Veneault-Fourrey C."/>
            <person name="Henrissat B."/>
            <person name="Grigoriev I."/>
            <person name="Martin F."/>
            <person name="Perotto S."/>
        </authorList>
    </citation>
    <scope>NUCLEOTIDE SEQUENCE [LARGE SCALE GENOMIC DNA]</scope>
    <source>
        <strain evidence="17 18">UAMH 7357</strain>
    </source>
</reference>
<comment type="similarity">
    <text evidence="3">Belongs to the glycosyl hydrolase 13 family.</text>
</comment>
<dbReference type="InterPro" id="IPR013783">
    <property type="entry name" value="Ig-like_fold"/>
</dbReference>
<dbReference type="PANTHER" id="PTHR10357">
    <property type="entry name" value="ALPHA-AMYLASE FAMILY MEMBER"/>
    <property type="match status" value="1"/>
</dbReference>
<keyword evidence="11" id="KW-0119">Carbohydrate metabolism</keyword>
<evidence type="ECO:0000256" key="6">
    <source>
        <dbReference type="ARBA" id="ARBA00022729"/>
    </source>
</evidence>
<keyword evidence="7" id="KW-0378">Hydrolase</keyword>
<dbReference type="GO" id="GO:0000272">
    <property type="term" value="P:polysaccharide catabolic process"/>
    <property type="evidence" value="ECO:0007669"/>
    <property type="project" value="UniProtKB-KW"/>
</dbReference>
<keyword evidence="10" id="KW-0325">Glycoprotein</keyword>
<dbReference type="STRING" id="1745343.A0A2J6PIP8"/>
<dbReference type="GO" id="GO:0004556">
    <property type="term" value="F:alpha-amylase activity"/>
    <property type="evidence" value="ECO:0007669"/>
    <property type="project" value="UniProtKB-EC"/>
</dbReference>
<dbReference type="InterPro" id="IPR006047">
    <property type="entry name" value="GH13_cat_dom"/>
</dbReference>
<dbReference type="FunFam" id="2.60.40.10:FF:000552">
    <property type="entry name" value="Related to glucoamylase"/>
    <property type="match status" value="1"/>
</dbReference>
<evidence type="ECO:0000256" key="4">
    <source>
        <dbReference type="ARBA" id="ARBA00012595"/>
    </source>
</evidence>
<dbReference type="PANTHER" id="PTHR10357:SF215">
    <property type="entry name" value="ALPHA-AMYLASE 1"/>
    <property type="match status" value="1"/>
</dbReference>
<comment type="catalytic activity">
    <reaction evidence="1">
        <text>Endohydrolysis of (1-&gt;4)-alpha-D-glucosidic linkages in polysaccharides containing three or more (1-&gt;4)-alpha-linked D-glucose units.</text>
        <dbReference type="EC" id="3.2.1.1"/>
    </reaction>
</comment>
<keyword evidence="6 15" id="KW-0732">Signal</keyword>
<evidence type="ECO:0000256" key="3">
    <source>
        <dbReference type="ARBA" id="ARBA00008061"/>
    </source>
</evidence>
<keyword evidence="13" id="KW-0624">Polysaccharide degradation</keyword>
<evidence type="ECO:0000256" key="7">
    <source>
        <dbReference type="ARBA" id="ARBA00022801"/>
    </source>
</evidence>
<dbReference type="Gene3D" id="2.60.40.1180">
    <property type="entry name" value="Golgi alpha-mannosidase II"/>
    <property type="match status" value="1"/>
</dbReference>
<dbReference type="Pfam" id="PF00686">
    <property type="entry name" value="CBM_20"/>
    <property type="match status" value="1"/>
</dbReference>
<dbReference type="InterPro" id="IPR034836">
    <property type="entry name" value="CBM20_glucoamylase"/>
</dbReference>
<evidence type="ECO:0000313" key="18">
    <source>
        <dbReference type="Proteomes" id="UP000235672"/>
    </source>
</evidence>
<evidence type="ECO:0000256" key="11">
    <source>
        <dbReference type="ARBA" id="ARBA00023277"/>
    </source>
</evidence>
<dbReference type="Proteomes" id="UP000235672">
    <property type="component" value="Unassembled WGS sequence"/>
</dbReference>
<evidence type="ECO:0000256" key="14">
    <source>
        <dbReference type="SAM" id="MobiDB-lite"/>
    </source>
</evidence>
<dbReference type="InterPro" id="IPR015340">
    <property type="entry name" value="A_amylase_C_dom"/>
</dbReference>
<dbReference type="EMBL" id="KZ613526">
    <property type="protein sequence ID" value="PMD13880.1"/>
    <property type="molecule type" value="Genomic_DNA"/>
</dbReference>
<dbReference type="SUPFAM" id="SSF51445">
    <property type="entry name" value="(Trans)glycosidases"/>
    <property type="match status" value="1"/>
</dbReference>
<evidence type="ECO:0000256" key="9">
    <source>
        <dbReference type="ARBA" id="ARBA00023157"/>
    </source>
</evidence>
<keyword evidence="12" id="KW-0326">Glycosidase</keyword>
<sequence length="645" mass="69108">MRLSDVALLALASFASNVSALSPAGWRSQSIYQVLTDRFARTDGSTTATCDTGDQIYCGGSWQGIINQLDYIQNMGFTAIWISPIVENLVGDSADGEAYHGYWAQDINALNSNFGTESDLVALSAALHARGMYLMVDVVTNHMGYLGCGTCVDYSVFTPFDSESYFHPFCLIDYNNATSIKVCWEGDNTVSLPDLRTEDSDVLSTFETWIANLISTYTIDGLRVDSAQQVDNAFFPPFQSAAGGMHILGEVFNGDPTYVCPYQEYMSGVLNYPQYYWVTQAFESTSGSISNLVNGINEMKSDCSDTTLLGTFMENHDNPRFPSLTSDISLTKNAIAFTMLSDGIPIIYYGQEQHYSGGAVPNDREALWLSGYSTSATLYTFIASVNQIRNQAIYKDSSYVTYKAYPIYSDSSTIAMRKGDTGYQIIGVFSNLGASGSSYTLTLTSSETGFTASQSLVEVLSCTAYTTDSSGNLAVAMAGGLPRVFYPTAQLTGSGICSSITVINISTGSTSSKSTTAAASTTAKSSTTTTTKSSTSTSCATATSVAITFDETVTTTYGQTIKISGSIAALGNWNPSSAVTLSASEYTSTNPLWFVTLNLAPGTVIQYKYINVASSGTVTWEADPNHTYTVPASCATAAVVSNTWQ</sequence>
<name>A0A2J6PIP8_9HELO</name>
<evidence type="ECO:0000259" key="16">
    <source>
        <dbReference type="PROSITE" id="PS51166"/>
    </source>
</evidence>
<dbReference type="InterPro" id="IPR013784">
    <property type="entry name" value="Carb-bd-like_fold"/>
</dbReference>
<dbReference type="Gene3D" id="2.60.40.10">
    <property type="entry name" value="Immunoglobulins"/>
    <property type="match status" value="1"/>
</dbReference>
<dbReference type="CDD" id="cd11319">
    <property type="entry name" value="AmyAc_euk_AmyA"/>
    <property type="match status" value="1"/>
</dbReference>